<organism evidence="2 3">
    <name type="scientific">Marivirga sericea</name>
    <dbReference type="NCBI Taxonomy" id="1028"/>
    <lineage>
        <taxon>Bacteria</taxon>
        <taxon>Pseudomonadati</taxon>
        <taxon>Bacteroidota</taxon>
        <taxon>Cytophagia</taxon>
        <taxon>Cytophagales</taxon>
        <taxon>Marivirgaceae</taxon>
        <taxon>Marivirga</taxon>
    </lineage>
</organism>
<dbReference type="InterPro" id="IPR011600">
    <property type="entry name" value="Pept_C14_caspase"/>
</dbReference>
<keyword evidence="3" id="KW-1185">Reference proteome</keyword>
<dbReference type="InterPro" id="IPR050452">
    <property type="entry name" value="Metacaspase"/>
</dbReference>
<sequence length="671" mass="76245">MKNFILFICMTLYFPVFSQSDKLKINSIESHYIKFSPDGNTYAIAADDELFIYDSKTNGLLYNETVDLKRIYSIAFIPNSDELFIAGKSSSGKGDIIKLDYSFGKIESLFADSEQEYNEIVDVELNKFSDTIYFNTRSGEIFKLGLNDKKSHLIFNHANESFKVLRMAYNPVENVFSLSTEYGEVFLIRNGKLVDNFKIKFENTWIRTLAFDLTGKFLFVGNDEGKIRRIELNEPYKLMELKSTSKGNLSSCSISADNRYVAFSYSKGNIEIWSIEQNQIVKTYDLQERSYLYNVAFSPLGNKMLVVIQDSRKYFNFDVKFLGIEPIYRVKDVNDQTAPLIYVSSPPQIDNNEITYSKPFYPIKGSVVDESGVNSLVVNGITTPIKENGNFVINLPLSMGKNYVAIEATDVNGNTSVKRFVIQRENVINDDLNIKESENFLFVVGINDYKYWPILYNAVDDANTITNLLIAKYGFEYSNVKVLLNDQATSKNIYDELRALIEKVKPVDNLMIYYSGHGFYDELLNEGYWIPVNAEINAPGEYMSNSNLLKILNNINSMHTFLVVDACFSGSLFGQQKRGFVENVEKYKSRWGLASGRLETVSDGLYGENSPFAQEVINFLSNSDEKEIPVSQLVQHVKVEVANKTNQTPIGNPILGIGDQGGEFIFRKSDQ</sequence>
<dbReference type="InterPro" id="IPR013783">
    <property type="entry name" value="Ig-like_fold"/>
</dbReference>
<gene>
    <name evidence="2" type="ORF">SAMN05661096_03489</name>
</gene>
<dbReference type="Pfam" id="PF00656">
    <property type="entry name" value="Peptidase_C14"/>
    <property type="match status" value="1"/>
</dbReference>
<dbReference type="PANTHER" id="PTHR48104:SF30">
    <property type="entry name" value="METACASPASE-1"/>
    <property type="match status" value="1"/>
</dbReference>
<dbReference type="Gene3D" id="2.60.40.10">
    <property type="entry name" value="Immunoglobulins"/>
    <property type="match status" value="1"/>
</dbReference>
<proteinExistence type="predicted"/>
<dbReference type="OrthoDB" id="976443at2"/>
<protein>
    <submittedName>
        <fullName evidence="2">Caspase domain-containing protein</fullName>
    </submittedName>
</protein>
<evidence type="ECO:0000313" key="2">
    <source>
        <dbReference type="EMBL" id="SMG48562.1"/>
    </source>
</evidence>
<dbReference type="GO" id="GO:0006508">
    <property type="term" value="P:proteolysis"/>
    <property type="evidence" value="ECO:0007669"/>
    <property type="project" value="InterPro"/>
</dbReference>
<dbReference type="InterPro" id="IPR015943">
    <property type="entry name" value="WD40/YVTN_repeat-like_dom_sf"/>
</dbReference>
<dbReference type="Gene3D" id="3.40.50.1460">
    <property type="match status" value="1"/>
</dbReference>
<dbReference type="SUPFAM" id="SSF52129">
    <property type="entry name" value="Caspase-like"/>
    <property type="match status" value="1"/>
</dbReference>
<dbReference type="GO" id="GO:0005737">
    <property type="term" value="C:cytoplasm"/>
    <property type="evidence" value="ECO:0007669"/>
    <property type="project" value="TreeGrafter"/>
</dbReference>
<accession>A0A1X7L5N4</accession>
<dbReference type="Gene3D" id="2.130.10.10">
    <property type="entry name" value="YVTN repeat-like/Quinoprotein amine dehydrogenase"/>
    <property type="match status" value="1"/>
</dbReference>
<dbReference type="Proteomes" id="UP000193804">
    <property type="component" value="Unassembled WGS sequence"/>
</dbReference>
<dbReference type="InterPro" id="IPR029030">
    <property type="entry name" value="Caspase-like_dom_sf"/>
</dbReference>
<evidence type="ECO:0000313" key="3">
    <source>
        <dbReference type="Proteomes" id="UP000193804"/>
    </source>
</evidence>
<dbReference type="PANTHER" id="PTHR48104">
    <property type="entry name" value="METACASPASE-4"/>
    <property type="match status" value="1"/>
</dbReference>
<dbReference type="AlphaFoldDB" id="A0A1X7L5N4"/>
<dbReference type="SUPFAM" id="SSF50978">
    <property type="entry name" value="WD40 repeat-like"/>
    <property type="match status" value="1"/>
</dbReference>
<feature type="domain" description="Peptidase C14 caspase" evidence="1">
    <location>
        <begin position="443"/>
        <end position="649"/>
    </location>
</feature>
<dbReference type="RefSeq" id="WP_085518623.1">
    <property type="nucleotide sequence ID" value="NZ_FXAW01000008.1"/>
</dbReference>
<reference evidence="3" key="1">
    <citation type="submission" date="2017-04" db="EMBL/GenBank/DDBJ databases">
        <authorList>
            <person name="Varghese N."/>
            <person name="Submissions S."/>
        </authorList>
    </citation>
    <scope>NUCLEOTIDE SEQUENCE [LARGE SCALE GENOMIC DNA]</scope>
    <source>
        <strain evidence="3">DSM 4125</strain>
    </source>
</reference>
<dbReference type="EMBL" id="FXAW01000008">
    <property type="protein sequence ID" value="SMG48562.1"/>
    <property type="molecule type" value="Genomic_DNA"/>
</dbReference>
<dbReference type="STRING" id="1028.SAMN05661096_03489"/>
<dbReference type="GO" id="GO:0004197">
    <property type="term" value="F:cysteine-type endopeptidase activity"/>
    <property type="evidence" value="ECO:0007669"/>
    <property type="project" value="InterPro"/>
</dbReference>
<name>A0A1X7L5N4_9BACT</name>
<evidence type="ECO:0000259" key="1">
    <source>
        <dbReference type="Pfam" id="PF00656"/>
    </source>
</evidence>
<dbReference type="InterPro" id="IPR036322">
    <property type="entry name" value="WD40_repeat_dom_sf"/>
</dbReference>